<dbReference type="InterPro" id="IPR036249">
    <property type="entry name" value="Thioredoxin-like_sf"/>
</dbReference>
<dbReference type="Gene3D" id="3.40.30.10">
    <property type="entry name" value="Glutaredoxin"/>
    <property type="match status" value="1"/>
</dbReference>
<dbReference type="KEGG" id="vg:26049233"/>
<sequence>MVKVYKIGGNNSQTFLNNFKPNCLIVVTHPECGHCKILKPTLDKVYLDMKKMYTGDAQIFDVHGDAAQEAKSNLPLLESVDGYPTLLISKEKDITKPLVYSGDRSKENIIKFMTDNLNIKKSIRQNRSKKLKKSKKNKKQGKKTRKAK</sequence>
<evidence type="ECO:0000256" key="1">
    <source>
        <dbReference type="ARBA" id="ARBA00006347"/>
    </source>
</evidence>
<evidence type="ECO:0000313" key="6">
    <source>
        <dbReference type="Proteomes" id="UP000203826"/>
    </source>
</evidence>
<dbReference type="SUPFAM" id="SSF52833">
    <property type="entry name" value="Thioredoxin-like"/>
    <property type="match status" value="1"/>
</dbReference>
<dbReference type="PROSITE" id="PS51352">
    <property type="entry name" value="THIOREDOXIN_2"/>
    <property type="match status" value="1"/>
</dbReference>
<dbReference type="PANTHER" id="PTHR45672:SF3">
    <property type="entry name" value="THIOREDOXIN DOMAIN-CONTAINING PROTEIN 5"/>
    <property type="match status" value="1"/>
</dbReference>
<comment type="similarity">
    <text evidence="1">Belongs to the protein disulfide isomerase family.</text>
</comment>
<gene>
    <name evidence="5" type="ORF">ceV_366</name>
</gene>
<dbReference type="EMBL" id="KT820662">
    <property type="protein sequence ID" value="ALH23272.1"/>
    <property type="molecule type" value="Genomic_DNA"/>
</dbReference>
<evidence type="ECO:0000256" key="2">
    <source>
        <dbReference type="ARBA" id="ARBA00022729"/>
    </source>
</evidence>
<keyword evidence="6" id="KW-1185">Reference proteome</keyword>
<reference evidence="5 6" key="1">
    <citation type="journal article" date="2015" name="Genome Announc.">
        <title>The 474-Kilobase-Pair Complete Genome Sequence of CeV-01B, a Virus Infecting Haptolina (Chrysochromulina) ericina (Prymnesiophyceae).</title>
        <authorList>
            <person name="Gallot-Lavallee L."/>
            <person name="Pagarete A."/>
            <person name="Legendre M."/>
            <person name="Santini S."/>
            <person name="Sandaa R.A."/>
            <person name="Himmelbauer H."/>
            <person name="Ogata H."/>
            <person name="Bratbak G."/>
            <person name="Claverie J.M."/>
        </authorList>
    </citation>
    <scope>NUCLEOTIDE SEQUENCE [LARGE SCALE GENOMIC DNA]</scope>
    <source>
        <strain evidence="5">CeV-01B</strain>
    </source>
</reference>
<proteinExistence type="inferred from homology"/>
<feature type="domain" description="Thioredoxin" evidence="4">
    <location>
        <begin position="1"/>
        <end position="118"/>
    </location>
</feature>
<accession>A0A0N9QJC4</accession>
<evidence type="ECO:0000259" key="4">
    <source>
        <dbReference type="PROSITE" id="PS51352"/>
    </source>
</evidence>
<organism evidence="5 6">
    <name type="scientific">Chrysochromulina ericina virus CeV-01B</name>
    <dbReference type="NCBI Taxonomy" id="3070830"/>
    <lineage>
        <taxon>Viruses</taxon>
        <taxon>Varidnaviria</taxon>
        <taxon>Bamfordvirae</taxon>
        <taxon>Nucleocytoviricota</taxon>
        <taxon>Megaviricetes</taxon>
        <taxon>Imitervirales</taxon>
        <taxon>Mesomimiviridae</taxon>
        <taxon>Tethysvirus</taxon>
        <taxon>Tethysvirus raunefjordenense</taxon>
    </lineage>
</organism>
<evidence type="ECO:0000256" key="3">
    <source>
        <dbReference type="SAM" id="MobiDB-lite"/>
    </source>
</evidence>
<dbReference type="Pfam" id="PF00085">
    <property type="entry name" value="Thioredoxin"/>
    <property type="match status" value="1"/>
</dbReference>
<dbReference type="Proteomes" id="UP000203826">
    <property type="component" value="Segment"/>
</dbReference>
<dbReference type="InterPro" id="IPR013766">
    <property type="entry name" value="Thioredoxin_domain"/>
</dbReference>
<keyword evidence="2" id="KW-0732">Signal</keyword>
<dbReference type="GO" id="GO:0003756">
    <property type="term" value="F:protein disulfide isomerase activity"/>
    <property type="evidence" value="ECO:0007669"/>
    <property type="project" value="TreeGrafter"/>
</dbReference>
<name>A0A0N9QJC4_9VIRU</name>
<dbReference type="PANTHER" id="PTHR45672">
    <property type="entry name" value="PROTEIN DISULFIDE-ISOMERASE C17H9.14C-RELATED"/>
    <property type="match status" value="1"/>
</dbReference>
<protein>
    <submittedName>
        <fullName evidence="5">Protein disulfide-isomerase domain</fullName>
    </submittedName>
</protein>
<dbReference type="GO" id="GO:0006457">
    <property type="term" value="P:protein folding"/>
    <property type="evidence" value="ECO:0007669"/>
    <property type="project" value="TreeGrafter"/>
</dbReference>
<feature type="region of interest" description="Disordered" evidence="3">
    <location>
        <begin position="123"/>
        <end position="148"/>
    </location>
</feature>
<evidence type="ECO:0000313" key="5">
    <source>
        <dbReference type="EMBL" id="ALH23272.1"/>
    </source>
</evidence>
<dbReference type="InterPro" id="IPR051063">
    <property type="entry name" value="PDI"/>
</dbReference>